<dbReference type="AlphaFoldDB" id="A0A510JDF3"/>
<organism evidence="5 6">
    <name type="scientific">Pseudoleptotrichia goodfellowii</name>
    <dbReference type="NCBI Taxonomy" id="157692"/>
    <lineage>
        <taxon>Bacteria</taxon>
        <taxon>Fusobacteriati</taxon>
        <taxon>Fusobacteriota</taxon>
        <taxon>Fusobacteriia</taxon>
        <taxon>Fusobacteriales</taxon>
        <taxon>Leptotrichiaceae</taxon>
        <taxon>Pseudoleptotrichia</taxon>
    </lineage>
</organism>
<dbReference type="KEGG" id="lgo:JCM16774_1025"/>
<dbReference type="Pfam" id="PF01990">
    <property type="entry name" value="ATP-synt_F"/>
    <property type="match status" value="1"/>
</dbReference>
<dbReference type="NCBIfam" id="NF002384">
    <property type="entry name" value="PRK01395.1"/>
    <property type="match status" value="1"/>
</dbReference>
<dbReference type="InterPro" id="IPR036906">
    <property type="entry name" value="ATPase_V1_fsu_sf"/>
</dbReference>
<evidence type="ECO:0000256" key="2">
    <source>
        <dbReference type="ARBA" id="ARBA00022448"/>
    </source>
</evidence>
<keyword evidence="3 4" id="KW-0406">Ion transport</keyword>
<comment type="similarity">
    <text evidence="1 4">Belongs to the V-ATPase F subunit family.</text>
</comment>
<evidence type="ECO:0000256" key="1">
    <source>
        <dbReference type="ARBA" id="ARBA00010148"/>
    </source>
</evidence>
<proteinExistence type="inferred from homology"/>
<dbReference type="EMBL" id="AP019822">
    <property type="protein sequence ID" value="BBM36093.1"/>
    <property type="molecule type" value="Genomic_DNA"/>
</dbReference>
<dbReference type="Gene3D" id="3.40.50.10580">
    <property type="entry name" value="ATPase, V1 complex, subunit F"/>
    <property type="match status" value="1"/>
</dbReference>
<dbReference type="GO" id="GO:0005524">
    <property type="term" value="F:ATP binding"/>
    <property type="evidence" value="ECO:0007669"/>
    <property type="project" value="UniProtKB-UniRule"/>
</dbReference>
<dbReference type="GO" id="GO:0042777">
    <property type="term" value="P:proton motive force-driven plasma membrane ATP synthesis"/>
    <property type="evidence" value="ECO:0007669"/>
    <property type="project" value="UniProtKB-UniRule"/>
</dbReference>
<evidence type="ECO:0000256" key="3">
    <source>
        <dbReference type="ARBA" id="ARBA00023065"/>
    </source>
</evidence>
<dbReference type="SUPFAM" id="SSF159468">
    <property type="entry name" value="AtpF-like"/>
    <property type="match status" value="1"/>
</dbReference>
<keyword evidence="4" id="KW-0375">Hydrogen ion transport</keyword>
<dbReference type="GO" id="GO:0046961">
    <property type="term" value="F:proton-transporting ATPase activity, rotational mechanism"/>
    <property type="evidence" value="ECO:0007669"/>
    <property type="project" value="InterPro"/>
</dbReference>
<dbReference type="InterPro" id="IPR008218">
    <property type="entry name" value="ATPase_V1-cplx_f_g_su"/>
</dbReference>
<dbReference type="Proteomes" id="UP000321606">
    <property type="component" value="Chromosome"/>
</dbReference>
<dbReference type="RefSeq" id="WP_026737492.1">
    <property type="nucleotide sequence ID" value="NZ_AP019822.1"/>
</dbReference>
<keyword evidence="4" id="KW-0066">ATP synthesis</keyword>
<dbReference type="HAMAP" id="MF_00312">
    <property type="entry name" value="ATP_synth_F_arch"/>
    <property type="match status" value="1"/>
</dbReference>
<gene>
    <name evidence="4" type="primary">atpF</name>
    <name evidence="5" type="ORF">JCM16774_1025</name>
</gene>
<protein>
    <recommendedName>
        <fullName evidence="4">V-type ATP synthase subunit F</fullName>
    </recommendedName>
    <alternativeName>
        <fullName evidence="4">V-ATPase subunit F</fullName>
    </alternativeName>
</protein>
<evidence type="ECO:0000313" key="5">
    <source>
        <dbReference type="EMBL" id="BBM36093.1"/>
    </source>
</evidence>
<dbReference type="GO" id="GO:0046933">
    <property type="term" value="F:proton-transporting ATP synthase activity, rotational mechanism"/>
    <property type="evidence" value="ECO:0007669"/>
    <property type="project" value="UniProtKB-UniRule"/>
</dbReference>
<reference evidence="5 6" key="1">
    <citation type="submission" date="2019-07" db="EMBL/GenBank/DDBJ databases">
        <title>Complete Genome Sequence of Leptotrichia goodfellowii Strain JCM 16774.</title>
        <authorList>
            <person name="Watanabe S."/>
            <person name="Cui L."/>
        </authorList>
    </citation>
    <scope>NUCLEOTIDE SEQUENCE [LARGE SCALE GENOMIC DNA]</scope>
    <source>
        <strain evidence="5 6">JCM16774</strain>
    </source>
</reference>
<sequence>MHKIGVVGDKDSILAFRALGVDVYPAVGKEEARKIIDKLASDKYGIIFVTEQIAQLVEETIERYNRDLIPAIILIPNNQGSLGTGIQKINDYVEKAIGSNIF</sequence>
<comment type="function">
    <text evidence="4">Produces ATP from ADP in the presence of a proton gradient across the membrane.</text>
</comment>
<keyword evidence="2 4" id="KW-0813">Transport</keyword>
<evidence type="ECO:0000256" key="4">
    <source>
        <dbReference type="HAMAP-Rule" id="MF_00312"/>
    </source>
</evidence>
<dbReference type="InterPro" id="IPR022944">
    <property type="entry name" value="ATPase_V1-cplx_fsu_bac/arc"/>
</dbReference>
<accession>A0A510JDF3</accession>
<evidence type="ECO:0000313" key="6">
    <source>
        <dbReference type="Proteomes" id="UP000321606"/>
    </source>
</evidence>
<name>A0A510JDF3_9FUSO</name>
<dbReference type="STRING" id="714315.GCA_000516535_01016"/>